<sequence>MFERIISIDWSGAGNEEERVPLRVAVWDNDAGACRIELPPANGIIRSWRRREVREYLRRVLQEQKRTLVGMDFGFGLPWRSDQQVFQTKGWRAMLQQVGQLYAHGGTARSTAQGINELQRFGGHGPYRFNECRTDFRFYLANNVAYYRITELAAPQAISQWYLGSGGTVGFHTISGLSALDWLIGLREQNQLKFAVWPFESVGDDVHVLVETYPAICPQCADYGPCQGDDERDAWKVLQTLVHHNQNGTLDAFFHIPEQHFGRTTDVAFSAQVGFEGWIFGLRNE</sequence>
<gene>
    <name evidence="1" type="ORF">E3A20_05200</name>
</gene>
<comment type="caution">
    <text evidence="1">The sequence shown here is derived from an EMBL/GenBank/DDBJ whole genome shotgun (WGS) entry which is preliminary data.</text>
</comment>
<evidence type="ECO:0000313" key="1">
    <source>
        <dbReference type="EMBL" id="TWW11161.1"/>
    </source>
</evidence>
<reference evidence="1 2" key="2">
    <citation type="submission" date="2019-08" db="EMBL/GenBank/DDBJ databases">
        <authorList>
            <person name="Henke P."/>
        </authorList>
    </citation>
    <scope>NUCLEOTIDE SEQUENCE [LARGE SCALE GENOMIC DNA]</scope>
    <source>
        <strain evidence="1">Phe10_nw2017</strain>
    </source>
</reference>
<proteinExistence type="predicted"/>
<dbReference type="EMBL" id="SRHE01000064">
    <property type="protein sequence ID" value="TWW11161.1"/>
    <property type="molecule type" value="Genomic_DNA"/>
</dbReference>
<protein>
    <recommendedName>
        <fullName evidence="3">DUF429 domain-containing protein</fullName>
    </recommendedName>
</protein>
<reference evidence="1 2" key="1">
    <citation type="submission" date="2019-08" db="EMBL/GenBank/DDBJ databases">
        <title>100 year-old enigma solved: identification of Planctomyces bekefii, the type genus and species of the phylum Planctomycetes.</title>
        <authorList>
            <person name="Svetlana D.N."/>
            <person name="Overmann J."/>
        </authorList>
    </citation>
    <scope>NUCLEOTIDE SEQUENCE [LARGE SCALE GENOMIC DNA]</scope>
    <source>
        <strain evidence="1">Phe10_nw2017</strain>
    </source>
</reference>
<accession>A0A5C6ME51</accession>
<evidence type="ECO:0000313" key="2">
    <source>
        <dbReference type="Proteomes" id="UP000321083"/>
    </source>
</evidence>
<keyword evidence="2" id="KW-1185">Reference proteome</keyword>
<name>A0A5C6ME51_9PLAN</name>
<dbReference type="AlphaFoldDB" id="A0A5C6ME51"/>
<dbReference type="Proteomes" id="UP000321083">
    <property type="component" value="Unassembled WGS sequence"/>
</dbReference>
<evidence type="ECO:0008006" key="3">
    <source>
        <dbReference type="Google" id="ProtNLM"/>
    </source>
</evidence>
<organism evidence="1 2">
    <name type="scientific">Planctomyces bekefii</name>
    <dbReference type="NCBI Taxonomy" id="1653850"/>
    <lineage>
        <taxon>Bacteria</taxon>
        <taxon>Pseudomonadati</taxon>
        <taxon>Planctomycetota</taxon>
        <taxon>Planctomycetia</taxon>
        <taxon>Planctomycetales</taxon>
        <taxon>Planctomycetaceae</taxon>
        <taxon>Planctomyces</taxon>
    </lineage>
</organism>